<accession>A0ABR1CSH8</accession>
<reference evidence="1 2" key="1">
    <citation type="submission" date="2023-08" db="EMBL/GenBank/DDBJ databases">
        <title>A Necator americanus chromosomal reference genome.</title>
        <authorList>
            <person name="Ilik V."/>
            <person name="Petrzelkova K.J."/>
            <person name="Pardy F."/>
            <person name="Fuh T."/>
            <person name="Niatou-Singa F.S."/>
            <person name="Gouil Q."/>
            <person name="Baker L."/>
            <person name="Ritchie M.E."/>
            <person name="Jex A.R."/>
            <person name="Gazzola D."/>
            <person name="Li H."/>
            <person name="Toshio Fujiwara R."/>
            <person name="Zhan B."/>
            <person name="Aroian R.V."/>
            <person name="Pafco B."/>
            <person name="Schwarz E.M."/>
        </authorList>
    </citation>
    <scope>NUCLEOTIDE SEQUENCE [LARGE SCALE GENOMIC DNA]</scope>
    <source>
        <strain evidence="1 2">Aroian</strain>
        <tissue evidence="1">Whole animal</tissue>
    </source>
</reference>
<dbReference type="Proteomes" id="UP001303046">
    <property type="component" value="Unassembled WGS sequence"/>
</dbReference>
<gene>
    <name evidence="1" type="primary">Necator_chrIII.g10020</name>
    <name evidence="1" type="ORF">RB195_009255</name>
</gene>
<evidence type="ECO:0000313" key="1">
    <source>
        <dbReference type="EMBL" id="KAK6741289.1"/>
    </source>
</evidence>
<name>A0ABR1CSH8_NECAM</name>
<proteinExistence type="predicted"/>
<evidence type="ECO:0000313" key="2">
    <source>
        <dbReference type="Proteomes" id="UP001303046"/>
    </source>
</evidence>
<protein>
    <submittedName>
        <fullName evidence="1">Uncharacterized protein</fullName>
    </submittedName>
</protein>
<sequence>MLNLVRAATTGQDPSSQKERVLEDFVARLRPDIRYYVKLDNPLTFEQAVAKAQMVEQLLTEATTDRLINPVSAARTIEVKAVAAEPPRTNFGERSSQHQQGIRMFSASMVFPTVDLFLVARTQVKPSPPQLTRVSTVEDLVITLDSVHR</sequence>
<comment type="caution">
    <text evidence="1">The sequence shown here is derived from an EMBL/GenBank/DDBJ whole genome shotgun (WGS) entry which is preliminary data.</text>
</comment>
<organism evidence="1 2">
    <name type="scientific">Necator americanus</name>
    <name type="common">Human hookworm</name>
    <dbReference type="NCBI Taxonomy" id="51031"/>
    <lineage>
        <taxon>Eukaryota</taxon>
        <taxon>Metazoa</taxon>
        <taxon>Ecdysozoa</taxon>
        <taxon>Nematoda</taxon>
        <taxon>Chromadorea</taxon>
        <taxon>Rhabditida</taxon>
        <taxon>Rhabditina</taxon>
        <taxon>Rhabditomorpha</taxon>
        <taxon>Strongyloidea</taxon>
        <taxon>Ancylostomatidae</taxon>
        <taxon>Bunostominae</taxon>
        <taxon>Necator</taxon>
    </lineage>
</organism>
<dbReference type="EMBL" id="JAVFWL010000003">
    <property type="protein sequence ID" value="KAK6741289.1"/>
    <property type="molecule type" value="Genomic_DNA"/>
</dbReference>
<keyword evidence="2" id="KW-1185">Reference proteome</keyword>